<dbReference type="EMBL" id="CP001344">
    <property type="protein sequence ID" value="ACL43852.1"/>
    <property type="molecule type" value="Genomic_DNA"/>
</dbReference>
<dbReference type="AlphaFoldDB" id="B8HPJ1"/>
<evidence type="ECO:0000256" key="3">
    <source>
        <dbReference type="ARBA" id="ARBA00022989"/>
    </source>
</evidence>
<name>B8HPJ1_CYAP4</name>
<dbReference type="InterPro" id="IPR023431">
    <property type="entry name" value="PSII_PsbX_type_1_subfam"/>
</dbReference>
<comment type="similarity">
    <text evidence="6">Belongs to the PsbX family. Type 1 subfamily.</text>
</comment>
<dbReference type="HAMAP" id="MF_01386">
    <property type="entry name" value="PSII_PsbX_1"/>
    <property type="match status" value="1"/>
</dbReference>
<evidence type="ECO:0000256" key="2">
    <source>
        <dbReference type="ARBA" id="ARBA00022692"/>
    </source>
</evidence>
<comment type="subcellular location">
    <subcellularLocation>
        <location evidence="6">Cellular thylakoid membrane</location>
        <topology evidence="6">Single-pass membrane protein</topology>
    </subcellularLocation>
</comment>
<evidence type="ECO:0000256" key="6">
    <source>
        <dbReference type="HAMAP-Rule" id="MF_01386"/>
    </source>
</evidence>
<keyword evidence="1 6" id="KW-0602">Photosynthesis</keyword>
<dbReference type="Gene3D" id="1.20.5.510">
    <property type="entry name" value="Single helix bin"/>
    <property type="match status" value="1"/>
</dbReference>
<comment type="function">
    <text evidence="6">Involved in the binding and/or turnover of quinones at the Q(B) site of photosystem II (PSII). PSII is a light-driven water plastoquinone oxidoreductase, using light energy to abstract electrons from H(2)O, generating a proton gradient subsequently used for ATP formation.</text>
</comment>
<dbReference type="KEGG" id="cyn:Cyan7425_1482"/>
<keyword evidence="6" id="KW-0793">Thylakoid</keyword>
<keyword evidence="4 6" id="KW-0472">Membrane</keyword>
<sequence>MMNTLMTYTLLTVTPSLKGFFYGLIAGAVVLGAAAIGLVFISQQDKIQRS</sequence>
<accession>B8HPJ1</accession>
<dbReference type="STRING" id="395961.Cyan7425_1482"/>
<dbReference type="InterPro" id="IPR009518">
    <property type="entry name" value="PSII_PsbX"/>
</dbReference>
<comment type="subunit">
    <text evidence="6">PSII is composed of 1 copy each of membrane proteins PsbA, PsbB, PsbC, PsbD, PsbE, PsbF, PsbH, PsbI, PsbJ, PsbK, PsbL, PsbM, PsbT, PsbX, PsbY, PsbZ, Psb30/Ycf12, peripheral proteins PsbO, CyanoQ (PsbQ), PsbU, PsbV and a large number of cofactors. It forms dimeric complexes.</text>
</comment>
<evidence type="ECO:0000256" key="1">
    <source>
        <dbReference type="ARBA" id="ARBA00022531"/>
    </source>
</evidence>
<evidence type="ECO:0000256" key="5">
    <source>
        <dbReference type="ARBA" id="ARBA00023276"/>
    </source>
</evidence>
<keyword evidence="5 6" id="KW-0604">Photosystem II</keyword>
<organism evidence="7">
    <name type="scientific">Cyanothece sp. (strain PCC 7425 / ATCC 29141)</name>
    <dbReference type="NCBI Taxonomy" id="395961"/>
    <lineage>
        <taxon>Bacteria</taxon>
        <taxon>Bacillati</taxon>
        <taxon>Cyanobacteriota</taxon>
        <taxon>Cyanophyceae</taxon>
        <taxon>Gomontiellales</taxon>
        <taxon>Cyanothecaceae</taxon>
        <taxon>Cyanothece</taxon>
    </lineage>
</organism>
<dbReference type="GO" id="GO:0031676">
    <property type="term" value="C:plasma membrane-derived thylakoid membrane"/>
    <property type="evidence" value="ECO:0007669"/>
    <property type="project" value="UniProtKB-SubCell"/>
</dbReference>
<evidence type="ECO:0000256" key="4">
    <source>
        <dbReference type="ARBA" id="ARBA00023136"/>
    </source>
</evidence>
<gene>
    <name evidence="6" type="primary">psbX</name>
    <name evidence="7" type="ordered locus">Cyan7425_1482</name>
</gene>
<evidence type="ECO:0000313" key="7">
    <source>
        <dbReference type="EMBL" id="ACL43852.1"/>
    </source>
</evidence>
<dbReference type="GO" id="GO:0015979">
    <property type="term" value="P:photosynthesis"/>
    <property type="evidence" value="ECO:0007669"/>
    <property type="project" value="UniProtKB-UniRule"/>
</dbReference>
<keyword evidence="2 6" id="KW-0812">Transmembrane</keyword>
<reference evidence="7" key="1">
    <citation type="submission" date="2009-01" db="EMBL/GenBank/DDBJ databases">
        <title>Complete sequence of chromosome Cyanothece sp. PCC 7425.</title>
        <authorList>
            <consortium name="US DOE Joint Genome Institute"/>
            <person name="Lucas S."/>
            <person name="Copeland A."/>
            <person name="Lapidus A."/>
            <person name="Glavina del Rio T."/>
            <person name="Dalin E."/>
            <person name="Tice H."/>
            <person name="Bruce D."/>
            <person name="Goodwin L."/>
            <person name="Pitluck S."/>
            <person name="Sims D."/>
            <person name="Meineke L."/>
            <person name="Brettin T."/>
            <person name="Detter J.C."/>
            <person name="Han C."/>
            <person name="Larimer F."/>
            <person name="Land M."/>
            <person name="Hauser L."/>
            <person name="Kyrpides N."/>
            <person name="Ovchinnikova G."/>
            <person name="Liberton M."/>
            <person name="Stoeckel J."/>
            <person name="Banerjee A."/>
            <person name="Singh A."/>
            <person name="Page L."/>
            <person name="Sato H."/>
            <person name="Zhao L."/>
            <person name="Sherman L."/>
            <person name="Pakrasi H."/>
            <person name="Richardson P."/>
        </authorList>
    </citation>
    <scope>NUCLEOTIDE SEQUENCE</scope>
    <source>
        <strain evidence="7">PCC 7425</strain>
    </source>
</reference>
<dbReference type="Pfam" id="PF06596">
    <property type="entry name" value="PsbX"/>
    <property type="match status" value="1"/>
</dbReference>
<dbReference type="GO" id="GO:0009523">
    <property type="term" value="C:photosystem II"/>
    <property type="evidence" value="ECO:0007669"/>
    <property type="project" value="UniProtKB-KW"/>
</dbReference>
<keyword evidence="3 6" id="KW-1133">Transmembrane helix</keyword>
<protein>
    <recommendedName>
        <fullName evidence="6">Photosystem II reaction center protein X</fullName>
    </recommendedName>
</protein>
<feature type="transmembrane region" description="Helical" evidence="6">
    <location>
        <begin position="20"/>
        <end position="41"/>
    </location>
</feature>
<dbReference type="HOGENOM" id="CLU_212837_0_0_3"/>
<proteinExistence type="inferred from homology"/>